<dbReference type="PANTHER" id="PTHR43884">
    <property type="entry name" value="ACYL-COA DEHYDROGENASE"/>
    <property type="match status" value="1"/>
</dbReference>
<dbReference type="InterPro" id="IPR037069">
    <property type="entry name" value="AcylCoA_DH/ox_N_sf"/>
</dbReference>
<protein>
    <submittedName>
        <fullName evidence="7">Alkylation response protein AidB-like acyl-CoA dehydrogenase</fullName>
    </submittedName>
</protein>
<comment type="cofactor">
    <cofactor evidence="1">
        <name>FAD</name>
        <dbReference type="ChEBI" id="CHEBI:57692"/>
    </cofactor>
</comment>
<comment type="caution">
    <text evidence="7">The sequence shown here is derived from an EMBL/GenBank/DDBJ whole genome shotgun (WGS) entry which is preliminary data.</text>
</comment>
<dbReference type="InterPro" id="IPR009100">
    <property type="entry name" value="AcylCoA_DH/oxidase_NM_dom_sf"/>
</dbReference>
<dbReference type="InterPro" id="IPR009075">
    <property type="entry name" value="AcylCo_DH/oxidase_C"/>
</dbReference>
<feature type="domain" description="Acyl-CoA dehydrogenase/oxidase N-terminal" evidence="6">
    <location>
        <begin position="14"/>
        <end position="101"/>
    </location>
</feature>
<dbReference type="RefSeq" id="WP_165140205.1">
    <property type="nucleotide sequence ID" value="NZ_CP049255.1"/>
</dbReference>
<evidence type="ECO:0000256" key="2">
    <source>
        <dbReference type="ARBA" id="ARBA00009347"/>
    </source>
</evidence>
<evidence type="ECO:0000313" key="7">
    <source>
        <dbReference type="EMBL" id="MBB2976908.1"/>
    </source>
</evidence>
<dbReference type="SUPFAM" id="SSF47203">
    <property type="entry name" value="Acyl-CoA dehydrogenase C-terminal domain-like"/>
    <property type="match status" value="1"/>
</dbReference>
<evidence type="ECO:0000259" key="6">
    <source>
        <dbReference type="Pfam" id="PF02771"/>
    </source>
</evidence>
<name>A0A7W4V633_9MICO</name>
<dbReference type="PANTHER" id="PTHR43884:SF12">
    <property type="entry name" value="ISOVALERYL-COA DEHYDROGENASE, MITOCHONDRIAL-RELATED"/>
    <property type="match status" value="1"/>
</dbReference>
<evidence type="ECO:0000256" key="1">
    <source>
        <dbReference type="ARBA" id="ARBA00001974"/>
    </source>
</evidence>
<dbReference type="Gene3D" id="1.10.540.10">
    <property type="entry name" value="Acyl-CoA dehydrogenase/oxidase, N-terminal domain"/>
    <property type="match status" value="1"/>
</dbReference>
<organism evidence="7 8">
    <name type="scientific">Microbacterium endophyticum</name>
    <dbReference type="NCBI Taxonomy" id="1526412"/>
    <lineage>
        <taxon>Bacteria</taxon>
        <taxon>Bacillati</taxon>
        <taxon>Actinomycetota</taxon>
        <taxon>Actinomycetes</taxon>
        <taxon>Micrococcales</taxon>
        <taxon>Microbacteriaceae</taxon>
        <taxon>Microbacterium</taxon>
    </lineage>
</organism>
<dbReference type="Proteomes" id="UP000529310">
    <property type="component" value="Unassembled WGS sequence"/>
</dbReference>
<dbReference type="Gene3D" id="2.40.110.10">
    <property type="entry name" value="Butyryl-CoA Dehydrogenase, subunit A, domain 2"/>
    <property type="match status" value="1"/>
</dbReference>
<feature type="domain" description="Acyl-CoA dehydrogenase/oxidase C-terminal" evidence="5">
    <location>
        <begin position="238"/>
        <end position="351"/>
    </location>
</feature>
<dbReference type="InterPro" id="IPR046373">
    <property type="entry name" value="Acyl-CoA_Oxase/DH_mid-dom_sf"/>
</dbReference>
<dbReference type="Gene3D" id="1.20.140.10">
    <property type="entry name" value="Butyryl-CoA Dehydrogenase, subunit A, domain 3"/>
    <property type="match status" value="1"/>
</dbReference>
<dbReference type="SUPFAM" id="SSF56645">
    <property type="entry name" value="Acyl-CoA dehydrogenase NM domain-like"/>
    <property type="match status" value="1"/>
</dbReference>
<keyword evidence="8" id="KW-1185">Reference proteome</keyword>
<keyword evidence="4" id="KW-0274">FAD</keyword>
<gene>
    <name evidence="7" type="ORF">FHX49_002496</name>
</gene>
<dbReference type="PIRSF" id="PIRSF016578">
    <property type="entry name" value="HsaA"/>
    <property type="match status" value="1"/>
</dbReference>
<dbReference type="AlphaFoldDB" id="A0A7W4V633"/>
<dbReference type="InterPro" id="IPR013786">
    <property type="entry name" value="AcylCoA_DH/ox_N"/>
</dbReference>
<evidence type="ECO:0000256" key="3">
    <source>
        <dbReference type="ARBA" id="ARBA00022630"/>
    </source>
</evidence>
<proteinExistence type="inferred from homology"/>
<dbReference type="GO" id="GO:0050660">
    <property type="term" value="F:flavin adenine dinucleotide binding"/>
    <property type="evidence" value="ECO:0007669"/>
    <property type="project" value="InterPro"/>
</dbReference>
<dbReference type="EMBL" id="JACHWQ010000009">
    <property type="protein sequence ID" value="MBB2976908.1"/>
    <property type="molecule type" value="Genomic_DNA"/>
</dbReference>
<dbReference type="GO" id="GO:0003995">
    <property type="term" value="F:acyl-CoA dehydrogenase activity"/>
    <property type="evidence" value="ECO:0007669"/>
    <property type="project" value="TreeGrafter"/>
</dbReference>
<accession>A0A7W4V633</accession>
<sequence length="372" mass="39537">MLTRLSPVQVPAHEQHWLDTVASLAKTFAETVATDDAEARLPIDHLRAISASGLDAAFLPVEHGGEALSYATLGQVVRTLAAAHPAVATVWLMHIGAAHALVSMSPPDEAKFFASELRAGKRFSNALSEPAGGNFFLNSQQDAEAVENGWVLDGRKLFVSGSEAADYLFLNSRVDGAPAFFGVTVDDTISFPPIDETIGMRATRSRSMTLSRTPLLASRLCAPPAPDYANLITVGFGFVSIGIAESALDALKDYAASRRSPQGTLAEAQWVKSDVGPVWAELRAARLMAEQVSWLADQKSPEAMPAATETKMLANEVAKKAAALAVRVGGGSGYLVRSPIQRIFRDAQAGALMAYSVPFSEELVGGWVLDAD</sequence>
<dbReference type="InterPro" id="IPR036250">
    <property type="entry name" value="AcylCo_DH-like_C"/>
</dbReference>
<comment type="similarity">
    <text evidence="2">Belongs to the acyl-CoA dehydrogenase family.</text>
</comment>
<reference evidence="7 8" key="1">
    <citation type="submission" date="2020-08" db="EMBL/GenBank/DDBJ databases">
        <title>Sequencing the genomes of 1000 actinobacteria strains.</title>
        <authorList>
            <person name="Klenk H.-P."/>
        </authorList>
    </citation>
    <scope>NUCLEOTIDE SEQUENCE [LARGE SCALE GENOMIC DNA]</scope>
    <source>
        <strain evidence="7 8">DSM 27099</strain>
    </source>
</reference>
<evidence type="ECO:0000256" key="4">
    <source>
        <dbReference type="ARBA" id="ARBA00022827"/>
    </source>
</evidence>
<keyword evidence="3" id="KW-0285">Flavoprotein</keyword>
<dbReference type="Pfam" id="PF02771">
    <property type="entry name" value="Acyl-CoA_dh_N"/>
    <property type="match status" value="1"/>
</dbReference>
<evidence type="ECO:0000313" key="8">
    <source>
        <dbReference type="Proteomes" id="UP000529310"/>
    </source>
</evidence>
<dbReference type="Pfam" id="PF00441">
    <property type="entry name" value="Acyl-CoA_dh_1"/>
    <property type="match status" value="1"/>
</dbReference>
<evidence type="ECO:0000259" key="5">
    <source>
        <dbReference type="Pfam" id="PF00441"/>
    </source>
</evidence>